<evidence type="ECO:0000313" key="1">
    <source>
        <dbReference type="EMBL" id="GAE87567.1"/>
    </source>
</evidence>
<dbReference type="AlphaFoldDB" id="W4V367"/>
<dbReference type="RefSeq" id="WP_094184725.1">
    <property type="nucleotide sequence ID" value="NZ_BAVR01000008.1"/>
</dbReference>
<dbReference type="Proteomes" id="UP000019109">
    <property type="component" value="Unassembled WGS sequence"/>
</dbReference>
<name>W4V367_9FIRM</name>
<sequence>MNEKNFDNNEMHECAEEATEIKDLIIRAVQDPEFRALLANDPDKAMEGYKLTEVQKMLVKTLNEGDLEKLTPENLEEFFSADAAVYTPDLEEGAEEVDVAEEDDI</sequence>
<protein>
    <submittedName>
        <fullName evidence="1">Uncharacterized protein</fullName>
    </submittedName>
</protein>
<dbReference type="InterPro" id="IPR036648">
    <property type="entry name" value="CN_Hdrase_a/SCN_Hdrase_g_sf"/>
</dbReference>
<dbReference type="GO" id="GO:0003824">
    <property type="term" value="F:catalytic activity"/>
    <property type="evidence" value="ECO:0007669"/>
    <property type="project" value="InterPro"/>
</dbReference>
<evidence type="ECO:0000313" key="2">
    <source>
        <dbReference type="Proteomes" id="UP000019109"/>
    </source>
</evidence>
<organism evidence="1 2">
    <name type="scientific">Acetivibrio straminisolvens JCM 21531</name>
    <dbReference type="NCBI Taxonomy" id="1294263"/>
    <lineage>
        <taxon>Bacteria</taxon>
        <taxon>Bacillati</taxon>
        <taxon>Bacillota</taxon>
        <taxon>Clostridia</taxon>
        <taxon>Eubacteriales</taxon>
        <taxon>Oscillospiraceae</taxon>
        <taxon>Acetivibrio</taxon>
    </lineage>
</organism>
<dbReference type="OrthoDB" id="1740100at2"/>
<dbReference type="EMBL" id="BAVR01000008">
    <property type="protein sequence ID" value="GAE87567.1"/>
    <property type="molecule type" value="Genomic_DNA"/>
</dbReference>
<comment type="caution">
    <text evidence="1">The sequence shown here is derived from an EMBL/GenBank/DDBJ whole genome shotgun (WGS) entry which is preliminary data.</text>
</comment>
<keyword evidence="2" id="KW-1185">Reference proteome</keyword>
<accession>W4V367</accession>
<proteinExistence type="predicted"/>
<dbReference type="STRING" id="1294263.JCM21531_945"/>
<dbReference type="GO" id="GO:0046914">
    <property type="term" value="F:transition metal ion binding"/>
    <property type="evidence" value="ECO:0007669"/>
    <property type="project" value="InterPro"/>
</dbReference>
<reference evidence="1" key="1">
    <citation type="journal article" date="2014" name="Genome Announc.">
        <title>Draft Genome Sequence of Clostridium straminisolvens Strain JCM 21531T, Isolated from a Cellulose-Degrading Bacterial Community.</title>
        <authorList>
            <person name="Yuki M."/>
            <person name="Oshima K."/>
            <person name="Suda W."/>
            <person name="Sakamoto M."/>
            <person name="Kitamura K."/>
            <person name="Iida T."/>
            <person name="Hattori M."/>
            <person name="Ohkuma M."/>
        </authorList>
    </citation>
    <scope>NUCLEOTIDE SEQUENCE [LARGE SCALE GENOMIC DNA]</scope>
    <source>
        <strain evidence="1">JCM 21531</strain>
    </source>
</reference>
<dbReference type="SUPFAM" id="SSF56209">
    <property type="entry name" value="Nitrile hydratase alpha chain"/>
    <property type="match status" value="1"/>
</dbReference>
<gene>
    <name evidence="1" type="ORF">JCM21531_945</name>
</gene>